<keyword evidence="1" id="KW-0472">Membrane</keyword>
<evidence type="ECO:0000313" key="2">
    <source>
        <dbReference type="EMBL" id="DBA52024.1"/>
    </source>
</evidence>
<accession>A0AAT9J9J7</accession>
<keyword evidence="1" id="KW-0812">Transmembrane</keyword>
<organism evidence="2">
    <name type="scientific">Nitrosopumilaceae spindle-shaped virus</name>
    <dbReference type="NCBI Taxonomy" id="3065433"/>
    <lineage>
        <taxon>Viruses</taxon>
    </lineage>
</organism>
<keyword evidence="1" id="KW-1133">Transmembrane helix</keyword>
<proteinExistence type="predicted"/>
<evidence type="ECO:0000256" key="1">
    <source>
        <dbReference type="SAM" id="Phobius"/>
    </source>
</evidence>
<reference evidence="2" key="1">
    <citation type="journal article" date="2024" name="Environ. Microbiol. Rep.">
        <title>Hiding in plain sight: The discovery of complete genomes of 11 hypothetical spindle-shaped viruses that putatively infect mesophilic ammonia-oxidizing archaea.</title>
        <authorList>
            <person name="Ni Y."/>
            <person name="Xu T."/>
            <person name="Yan S."/>
            <person name="Chen L."/>
            <person name="Wang Y."/>
        </authorList>
    </citation>
    <scope>NUCLEOTIDE SEQUENCE</scope>
    <source>
        <strain evidence="2">NTM1</strain>
    </source>
</reference>
<feature type="transmembrane region" description="Helical" evidence="1">
    <location>
        <begin position="6"/>
        <end position="23"/>
    </location>
</feature>
<name>A0AAT9J9J7_9VIRU</name>
<dbReference type="EMBL" id="BK067788">
    <property type="protein sequence ID" value="DBA52024.1"/>
    <property type="molecule type" value="Genomic_DNA"/>
</dbReference>
<sequence length="47" mass="5815">MIFNTAQIIYASAVIGIFMIVYGRRYYKNRQKKQEDRSHRKDWKSRF</sequence>
<reference evidence="2" key="2">
    <citation type="submission" date="2024-03" db="EMBL/GenBank/DDBJ databases">
        <authorList>
            <person name="Ni Y."/>
            <person name="Xu T."/>
            <person name="Yan S."/>
            <person name="Chen L."/>
            <person name="Wang Y."/>
        </authorList>
    </citation>
    <scope>NUCLEOTIDE SEQUENCE</scope>
    <source>
        <strain evidence="2">NTM1</strain>
    </source>
</reference>
<protein>
    <submittedName>
        <fullName evidence="2">ORF66</fullName>
    </submittedName>
</protein>